<reference evidence="1" key="1">
    <citation type="journal article" date="2019" name="bioRxiv">
        <title>The Genome of the Zebra Mussel, Dreissena polymorpha: A Resource for Invasive Species Research.</title>
        <authorList>
            <person name="McCartney M.A."/>
            <person name="Auch B."/>
            <person name="Kono T."/>
            <person name="Mallez S."/>
            <person name="Zhang Y."/>
            <person name="Obille A."/>
            <person name="Becker A."/>
            <person name="Abrahante J.E."/>
            <person name="Garbe J."/>
            <person name="Badalamenti J.P."/>
            <person name="Herman A."/>
            <person name="Mangelson H."/>
            <person name="Liachko I."/>
            <person name="Sullivan S."/>
            <person name="Sone E.D."/>
            <person name="Koren S."/>
            <person name="Silverstein K.A.T."/>
            <person name="Beckman K.B."/>
            <person name="Gohl D.M."/>
        </authorList>
    </citation>
    <scope>NUCLEOTIDE SEQUENCE</scope>
    <source>
        <strain evidence="1">Duluth1</strain>
        <tissue evidence="1">Whole animal</tissue>
    </source>
</reference>
<proteinExistence type="predicted"/>
<keyword evidence="2" id="KW-1185">Reference proteome</keyword>
<name>A0A9D4KY70_DREPO</name>
<dbReference type="EMBL" id="JAIWYP010000003">
    <property type="protein sequence ID" value="KAH3847804.1"/>
    <property type="molecule type" value="Genomic_DNA"/>
</dbReference>
<dbReference type="AlphaFoldDB" id="A0A9D4KY70"/>
<accession>A0A9D4KY70</accession>
<reference evidence="1" key="2">
    <citation type="submission" date="2020-11" db="EMBL/GenBank/DDBJ databases">
        <authorList>
            <person name="McCartney M.A."/>
            <person name="Auch B."/>
            <person name="Kono T."/>
            <person name="Mallez S."/>
            <person name="Becker A."/>
            <person name="Gohl D.M."/>
            <person name="Silverstein K.A.T."/>
            <person name="Koren S."/>
            <person name="Bechman K.B."/>
            <person name="Herman A."/>
            <person name="Abrahante J.E."/>
            <person name="Garbe J."/>
        </authorList>
    </citation>
    <scope>NUCLEOTIDE SEQUENCE</scope>
    <source>
        <strain evidence="1">Duluth1</strain>
        <tissue evidence="1">Whole animal</tissue>
    </source>
</reference>
<comment type="caution">
    <text evidence="1">The sequence shown here is derived from an EMBL/GenBank/DDBJ whole genome shotgun (WGS) entry which is preliminary data.</text>
</comment>
<protein>
    <submittedName>
        <fullName evidence="1">Uncharacterized protein</fullName>
    </submittedName>
</protein>
<evidence type="ECO:0000313" key="1">
    <source>
        <dbReference type="EMBL" id="KAH3847804.1"/>
    </source>
</evidence>
<organism evidence="1 2">
    <name type="scientific">Dreissena polymorpha</name>
    <name type="common">Zebra mussel</name>
    <name type="synonym">Mytilus polymorpha</name>
    <dbReference type="NCBI Taxonomy" id="45954"/>
    <lineage>
        <taxon>Eukaryota</taxon>
        <taxon>Metazoa</taxon>
        <taxon>Spiralia</taxon>
        <taxon>Lophotrochozoa</taxon>
        <taxon>Mollusca</taxon>
        <taxon>Bivalvia</taxon>
        <taxon>Autobranchia</taxon>
        <taxon>Heteroconchia</taxon>
        <taxon>Euheterodonta</taxon>
        <taxon>Imparidentia</taxon>
        <taxon>Neoheterodontei</taxon>
        <taxon>Myida</taxon>
        <taxon>Dreissenoidea</taxon>
        <taxon>Dreissenidae</taxon>
        <taxon>Dreissena</taxon>
    </lineage>
</organism>
<sequence>MTIYLSFNTAELPTTWRVNSWELYYYNYRTTLAGITGRYGHLLDVYGGDNVNAPGSHRCLAVSSPTMSGNACASEQAKKWSKGKLWGNKNVAGGRGMNKNEAEGRESYWKNEAGGSYWKNREVSGKM</sequence>
<dbReference type="Proteomes" id="UP000828390">
    <property type="component" value="Unassembled WGS sequence"/>
</dbReference>
<evidence type="ECO:0000313" key="2">
    <source>
        <dbReference type="Proteomes" id="UP000828390"/>
    </source>
</evidence>
<gene>
    <name evidence="1" type="ORF">DPMN_090134</name>
</gene>